<dbReference type="PANTHER" id="PTHR36578:SF2">
    <property type="entry name" value="PA14 DOMAIN-CONTAINING PROTEIN"/>
    <property type="match status" value="1"/>
</dbReference>
<feature type="signal peptide" evidence="1">
    <location>
        <begin position="1"/>
        <end position="24"/>
    </location>
</feature>
<dbReference type="AlphaFoldDB" id="A0A9P8EQ49"/>
<reference evidence="2" key="2">
    <citation type="submission" date="2021-08" db="EMBL/GenBank/DDBJ databases">
        <authorList>
            <person name="Gostincar C."/>
            <person name="Sun X."/>
            <person name="Song Z."/>
            <person name="Gunde-Cimerman N."/>
        </authorList>
    </citation>
    <scope>NUCLEOTIDE SEQUENCE</scope>
    <source>
        <strain evidence="2">EXF-9911</strain>
    </source>
</reference>
<sequence>MRFPIYALPALVANLAAALPAAQPQEINLSMVLDTPDPTFSQAVGVAAQTVTYDTASLIAVASAAASSVSIAVSDVLSQTAVISKRAATATACVPQFTGASSAPTYSAGADNAANFLANTYYASVASAAPLPTGYNQAFVNQQASCNAFGYLGYDTFDTYDIATCASRCTARNGCVSFNMYFERDPSGCSNSSVTVVKCVYWGGPVSQDNAVNTGYTSDGFTVAIAGSNGYVTTQIETPAGYQAGTPFGDFAINAPYDAQGYNTFMGARIFTSTWEVASCAAYCDSQTAYNKATAPTDGTPYKVCNFFNTYVLTEYLANGSVVPQGQYCALYTEAWNSTYAVNGGQWWGENQFLVSYSFGYPKLNPGIDPTIGDPVGAEYQAVADIKWASLQPFCSSYLNYTTPTTTTTTTTTSTLVATALMSQTTMTAQNQTTVQNQKRALSTPDVLTKYPSTVLSSACQLQATQPAASTLVVTETITATATTTTAASTVAT</sequence>
<name>A0A9P8EQ49_AURME</name>
<keyword evidence="1" id="KW-0732">Signal</keyword>
<feature type="chain" id="PRO_5040455703" description="Carbohydrate-binding-like protein" evidence="1">
    <location>
        <begin position="25"/>
        <end position="493"/>
    </location>
</feature>
<feature type="non-terminal residue" evidence="2">
    <location>
        <position position="493"/>
    </location>
</feature>
<gene>
    <name evidence="2" type="ORF">KCU76_g3807</name>
</gene>
<dbReference type="PANTHER" id="PTHR36578">
    <property type="entry name" value="CHROMOSOME 15, WHOLE GENOME SHOTGUN SEQUENCE"/>
    <property type="match status" value="1"/>
</dbReference>
<accession>A0A9P8EQ49</accession>
<evidence type="ECO:0000313" key="2">
    <source>
        <dbReference type="EMBL" id="KAG9696322.1"/>
    </source>
</evidence>
<dbReference type="EMBL" id="JAHFXF010000105">
    <property type="protein sequence ID" value="KAG9696322.1"/>
    <property type="molecule type" value="Genomic_DNA"/>
</dbReference>
<proteinExistence type="predicted"/>
<evidence type="ECO:0008006" key="4">
    <source>
        <dbReference type="Google" id="ProtNLM"/>
    </source>
</evidence>
<protein>
    <recommendedName>
        <fullName evidence="4">Carbohydrate-binding-like protein</fullName>
    </recommendedName>
</protein>
<evidence type="ECO:0000313" key="3">
    <source>
        <dbReference type="Proteomes" id="UP000779574"/>
    </source>
</evidence>
<reference evidence="2" key="1">
    <citation type="journal article" date="2021" name="J Fungi (Basel)">
        <title>Virulence traits and population genomics of the black yeast Aureobasidium melanogenum.</title>
        <authorList>
            <person name="Cernosa A."/>
            <person name="Sun X."/>
            <person name="Gostincar C."/>
            <person name="Fang C."/>
            <person name="Gunde-Cimerman N."/>
            <person name="Song Z."/>
        </authorList>
    </citation>
    <scope>NUCLEOTIDE SEQUENCE</scope>
    <source>
        <strain evidence="2">EXF-9911</strain>
    </source>
</reference>
<comment type="caution">
    <text evidence="2">The sequence shown here is derived from an EMBL/GenBank/DDBJ whole genome shotgun (WGS) entry which is preliminary data.</text>
</comment>
<organism evidence="2 3">
    <name type="scientific">Aureobasidium melanogenum</name>
    <name type="common">Aureobasidium pullulans var. melanogenum</name>
    <dbReference type="NCBI Taxonomy" id="46634"/>
    <lineage>
        <taxon>Eukaryota</taxon>
        <taxon>Fungi</taxon>
        <taxon>Dikarya</taxon>
        <taxon>Ascomycota</taxon>
        <taxon>Pezizomycotina</taxon>
        <taxon>Dothideomycetes</taxon>
        <taxon>Dothideomycetidae</taxon>
        <taxon>Dothideales</taxon>
        <taxon>Saccotheciaceae</taxon>
        <taxon>Aureobasidium</taxon>
    </lineage>
</organism>
<dbReference type="Proteomes" id="UP000779574">
    <property type="component" value="Unassembled WGS sequence"/>
</dbReference>
<evidence type="ECO:0000256" key="1">
    <source>
        <dbReference type="SAM" id="SignalP"/>
    </source>
</evidence>